<organism evidence="1 2">
    <name type="scientific">Hoylesella loescheii DSM 19665 = JCM 12249 = ATCC 15930</name>
    <dbReference type="NCBI Taxonomy" id="1122985"/>
    <lineage>
        <taxon>Bacteria</taxon>
        <taxon>Pseudomonadati</taxon>
        <taxon>Bacteroidota</taxon>
        <taxon>Bacteroidia</taxon>
        <taxon>Bacteroidales</taxon>
        <taxon>Prevotellaceae</taxon>
        <taxon>Hoylesella</taxon>
    </lineage>
</organism>
<protein>
    <submittedName>
        <fullName evidence="1">Uncharacterized protein</fullName>
    </submittedName>
</protein>
<gene>
    <name evidence="1" type="ORF">HMPREF1991_01670</name>
</gene>
<dbReference type="EMBL" id="JNGW01000070">
    <property type="protein sequence ID" value="KDR52240.1"/>
    <property type="molecule type" value="Genomic_DNA"/>
</dbReference>
<dbReference type="AlphaFoldDB" id="A0A069QHI8"/>
<dbReference type="PATRIC" id="fig|1122985.7.peg.1736"/>
<reference evidence="1 2" key="1">
    <citation type="submission" date="2013-08" db="EMBL/GenBank/DDBJ databases">
        <authorList>
            <person name="Weinstock G."/>
            <person name="Sodergren E."/>
            <person name="Wylie T."/>
            <person name="Fulton L."/>
            <person name="Fulton R."/>
            <person name="Fronick C."/>
            <person name="O'Laughlin M."/>
            <person name="Godfrey J."/>
            <person name="Miner T."/>
            <person name="Herter B."/>
            <person name="Appelbaum E."/>
            <person name="Cordes M."/>
            <person name="Lek S."/>
            <person name="Wollam A."/>
            <person name="Pepin K.H."/>
            <person name="Palsikar V.B."/>
            <person name="Mitreva M."/>
            <person name="Wilson R.K."/>
        </authorList>
    </citation>
    <scope>NUCLEOTIDE SEQUENCE [LARGE SCALE GENOMIC DNA]</scope>
    <source>
        <strain evidence="1 2">ATCC 15930</strain>
    </source>
</reference>
<evidence type="ECO:0000313" key="1">
    <source>
        <dbReference type="EMBL" id="KDR52240.1"/>
    </source>
</evidence>
<accession>A0A069QHI8</accession>
<name>A0A069QHI8_HOYLO</name>
<dbReference type="HOGENOM" id="CLU_3220387_0_0_10"/>
<dbReference type="Proteomes" id="UP000027442">
    <property type="component" value="Unassembled WGS sequence"/>
</dbReference>
<sequence>MQCASLTKAQANNNKLNRWQYRRRFLFCLDESRLEHSCLLESAF</sequence>
<proteinExistence type="predicted"/>
<comment type="caution">
    <text evidence="1">The sequence shown here is derived from an EMBL/GenBank/DDBJ whole genome shotgun (WGS) entry which is preliminary data.</text>
</comment>
<keyword evidence="2" id="KW-1185">Reference proteome</keyword>
<evidence type="ECO:0000313" key="2">
    <source>
        <dbReference type="Proteomes" id="UP000027442"/>
    </source>
</evidence>